<dbReference type="STRING" id="75743.A0A401QFL5"/>
<dbReference type="GO" id="GO:0005737">
    <property type="term" value="C:cytoplasm"/>
    <property type="evidence" value="ECO:0007669"/>
    <property type="project" value="TreeGrafter"/>
</dbReference>
<organism evidence="4 5">
    <name type="scientific">Scyliorhinus torazame</name>
    <name type="common">Cloudy catshark</name>
    <name type="synonym">Catulus torazame</name>
    <dbReference type="NCBI Taxonomy" id="75743"/>
    <lineage>
        <taxon>Eukaryota</taxon>
        <taxon>Metazoa</taxon>
        <taxon>Chordata</taxon>
        <taxon>Craniata</taxon>
        <taxon>Vertebrata</taxon>
        <taxon>Chondrichthyes</taxon>
        <taxon>Elasmobranchii</taxon>
        <taxon>Galeomorphii</taxon>
        <taxon>Galeoidea</taxon>
        <taxon>Carcharhiniformes</taxon>
        <taxon>Scyliorhinidae</taxon>
        <taxon>Scyliorhinus</taxon>
    </lineage>
</organism>
<keyword evidence="3" id="KW-0732">Signal</keyword>
<sequence length="101" mass="11485">MRLTMMVSLYSGANLMAVNADGNMPYDLCEDDVTLDYIESTMAQQDITQEKIDESRMATEKWMIEDIRQLLESDSELNRQNDVGTCLVRPCLSLLSLRVST</sequence>
<evidence type="ECO:0000313" key="5">
    <source>
        <dbReference type="Proteomes" id="UP000288216"/>
    </source>
</evidence>
<dbReference type="InterPro" id="IPR051226">
    <property type="entry name" value="PP1_Regulatory_Subunit"/>
</dbReference>
<dbReference type="EMBL" id="BFAA01053464">
    <property type="protein sequence ID" value="GCB84171.1"/>
    <property type="molecule type" value="Genomic_DNA"/>
</dbReference>
<evidence type="ECO:0000256" key="1">
    <source>
        <dbReference type="ARBA" id="ARBA00022737"/>
    </source>
</evidence>
<feature type="signal peptide" evidence="3">
    <location>
        <begin position="1"/>
        <end position="20"/>
    </location>
</feature>
<proteinExistence type="predicted"/>
<dbReference type="Proteomes" id="UP000288216">
    <property type="component" value="Unassembled WGS sequence"/>
</dbReference>
<dbReference type="AlphaFoldDB" id="A0A401QFL5"/>
<feature type="chain" id="PRO_5019383954" evidence="3">
    <location>
        <begin position="21"/>
        <end position="101"/>
    </location>
</feature>
<protein>
    <submittedName>
        <fullName evidence="4">Uncharacterized protein</fullName>
    </submittedName>
</protein>
<comment type="caution">
    <text evidence="4">The sequence shown here is derived from an EMBL/GenBank/DDBJ whole genome shotgun (WGS) entry which is preliminary data.</text>
</comment>
<dbReference type="GO" id="GO:0004857">
    <property type="term" value="F:enzyme inhibitor activity"/>
    <property type="evidence" value="ECO:0007669"/>
    <property type="project" value="TreeGrafter"/>
</dbReference>
<dbReference type="PANTHER" id="PTHR24179:SF29">
    <property type="entry name" value="LD46604P"/>
    <property type="match status" value="1"/>
</dbReference>
<accession>A0A401QFL5</accession>
<keyword evidence="2" id="KW-0040">ANK repeat</keyword>
<name>A0A401QFL5_SCYTO</name>
<keyword evidence="1" id="KW-0677">Repeat</keyword>
<reference evidence="4 5" key="1">
    <citation type="journal article" date="2018" name="Nat. Ecol. Evol.">
        <title>Shark genomes provide insights into elasmobranch evolution and the origin of vertebrates.</title>
        <authorList>
            <person name="Hara Y"/>
            <person name="Yamaguchi K"/>
            <person name="Onimaru K"/>
            <person name="Kadota M"/>
            <person name="Koyanagi M"/>
            <person name="Keeley SD"/>
            <person name="Tatsumi K"/>
            <person name="Tanaka K"/>
            <person name="Motone F"/>
            <person name="Kageyama Y"/>
            <person name="Nozu R"/>
            <person name="Adachi N"/>
            <person name="Nishimura O"/>
            <person name="Nakagawa R"/>
            <person name="Tanegashima C"/>
            <person name="Kiyatake I"/>
            <person name="Matsumoto R"/>
            <person name="Murakumo K"/>
            <person name="Nishida K"/>
            <person name="Terakita A"/>
            <person name="Kuratani S"/>
            <person name="Sato K"/>
            <person name="Hyodo S Kuraku.S."/>
        </authorList>
    </citation>
    <scope>NUCLEOTIDE SEQUENCE [LARGE SCALE GENOMIC DNA]</scope>
</reference>
<dbReference type="PANTHER" id="PTHR24179">
    <property type="entry name" value="PROTEIN PHOSPHATASE 1 REGULATORY SUBUNIT 12"/>
    <property type="match status" value="1"/>
</dbReference>
<gene>
    <name evidence="4" type="ORF">scyTo_0024700</name>
</gene>
<evidence type="ECO:0000313" key="4">
    <source>
        <dbReference type="EMBL" id="GCB84171.1"/>
    </source>
</evidence>
<dbReference type="OrthoDB" id="19014at2759"/>
<keyword evidence="5" id="KW-1185">Reference proteome</keyword>
<evidence type="ECO:0000256" key="2">
    <source>
        <dbReference type="ARBA" id="ARBA00023043"/>
    </source>
</evidence>
<dbReference type="GO" id="GO:0017020">
    <property type="term" value="F:myosin phosphatase regulator activity"/>
    <property type="evidence" value="ECO:0007669"/>
    <property type="project" value="TreeGrafter"/>
</dbReference>
<evidence type="ECO:0000256" key="3">
    <source>
        <dbReference type="SAM" id="SignalP"/>
    </source>
</evidence>
<dbReference type="OMA" id="WMIEDIR"/>